<keyword evidence="6 7" id="KW-0472">Membrane</keyword>
<feature type="transmembrane region" description="Helical" evidence="7">
    <location>
        <begin position="374"/>
        <end position="393"/>
    </location>
</feature>
<keyword evidence="11" id="KW-1185">Reference proteome</keyword>
<evidence type="ECO:0000256" key="4">
    <source>
        <dbReference type="ARBA" id="ARBA00022692"/>
    </source>
</evidence>
<keyword evidence="5 7" id="KW-1133">Transmembrane helix</keyword>
<dbReference type="OrthoDB" id="9809768at2"/>
<dbReference type="RefSeq" id="WP_012857779.1">
    <property type="nucleotide sequence ID" value="NC_013512.1"/>
</dbReference>
<feature type="domain" description="MacB-like periplasmic core" evidence="9">
    <location>
        <begin position="19"/>
        <end position="243"/>
    </location>
</feature>
<evidence type="ECO:0000256" key="6">
    <source>
        <dbReference type="ARBA" id="ARBA00023136"/>
    </source>
</evidence>
<keyword evidence="4 7" id="KW-0812">Transmembrane</keyword>
<accession>D1B4L4</accession>
<dbReference type="InterPro" id="IPR025857">
    <property type="entry name" value="MacB_PCD"/>
</dbReference>
<feature type="transmembrane region" description="Helical" evidence="7">
    <location>
        <begin position="279"/>
        <end position="302"/>
    </location>
</feature>
<dbReference type="Proteomes" id="UP000002222">
    <property type="component" value="Chromosome"/>
</dbReference>
<dbReference type="STRING" id="525898.Sdel_2020"/>
<proteinExistence type="inferred from homology"/>
<protein>
    <recommendedName>
        <fullName evidence="12">ABC3 transporter permease protein domain-containing protein</fullName>
    </recommendedName>
</protein>
<feature type="domain" description="ABC3 transporter permease C-terminal" evidence="8">
    <location>
        <begin position="281"/>
        <end position="404"/>
    </location>
</feature>
<dbReference type="AlphaFoldDB" id="D1B4L4"/>
<dbReference type="HOGENOM" id="CLU_000604_8_6_7"/>
<sequence length="411" mass="45254" precursor="true">MNNIIKMSYRNLMRNFRRTLLTASLITVGVVFVLIYTALSSSFKSYTIGQITDSVMGHIQIHKKGYVASVDSLPLDKNMNAKMVEMIEGEIKNNPLIESYSFRIKFGAMFSNFTTTTNIRLNAIYPEKEFKTLPLLKERVSDLSGALKQGEIIVPELLIKGMDVKLGDTIVLVANNKNGSVNGVNLKVAGILGQVMGPGGRDGYIHIEDAKKALRMNEAEVSEIVLRLKDVEGLKDAEKSLQPILAKQNKEGKPLFEVHTWEQLSPFYNIIKMIDIMNISIQIILISIVLISILNVMIMSVFERIREIGTIAAIGTPPLSIVKLFLSEGLMLGLFGAVLGSIISYVIITLLKLFPITYSFGQQSGLVLSPTLGIQEILSVGVIVIIIALIASISPAIKASRLDPVEALRTY</sequence>
<evidence type="ECO:0000256" key="3">
    <source>
        <dbReference type="ARBA" id="ARBA00022475"/>
    </source>
</evidence>
<comment type="similarity">
    <text evidence="2">Belongs to the ABC-4 integral membrane protein family. LolC/E subfamily.</text>
</comment>
<organism evidence="10 11">
    <name type="scientific">Sulfurospirillum deleyianum (strain ATCC 51133 / DSM 6946 / 5175)</name>
    <dbReference type="NCBI Taxonomy" id="525898"/>
    <lineage>
        <taxon>Bacteria</taxon>
        <taxon>Pseudomonadati</taxon>
        <taxon>Campylobacterota</taxon>
        <taxon>Epsilonproteobacteria</taxon>
        <taxon>Campylobacterales</taxon>
        <taxon>Sulfurospirillaceae</taxon>
        <taxon>Sulfurospirillum</taxon>
    </lineage>
</organism>
<feature type="transmembrane region" description="Helical" evidence="7">
    <location>
        <begin position="330"/>
        <end position="354"/>
    </location>
</feature>
<gene>
    <name evidence="10" type="ordered locus">Sdel_2020</name>
</gene>
<evidence type="ECO:0000313" key="11">
    <source>
        <dbReference type="Proteomes" id="UP000002222"/>
    </source>
</evidence>
<name>D1B4L4_SULD5</name>
<evidence type="ECO:0000256" key="1">
    <source>
        <dbReference type="ARBA" id="ARBA00004651"/>
    </source>
</evidence>
<evidence type="ECO:0000259" key="9">
    <source>
        <dbReference type="Pfam" id="PF12704"/>
    </source>
</evidence>
<dbReference type="KEGG" id="sdl:Sdel_2020"/>
<dbReference type="Pfam" id="PF12704">
    <property type="entry name" value="MacB_PCD"/>
    <property type="match status" value="1"/>
</dbReference>
<evidence type="ECO:0000256" key="5">
    <source>
        <dbReference type="ARBA" id="ARBA00022989"/>
    </source>
</evidence>
<evidence type="ECO:0000259" key="8">
    <source>
        <dbReference type="Pfam" id="PF02687"/>
    </source>
</evidence>
<evidence type="ECO:0000313" key="10">
    <source>
        <dbReference type="EMBL" id="ACZ13034.1"/>
    </source>
</evidence>
<dbReference type="InterPro" id="IPR003838">
    <property type="entry name" value="ABC3_permease_C"/>
</dbReference>
<dbReference type="InterPro" id="IPR051447">
    <property type="entry name" value="Lipoprotein-release_system"/>
</dbReference>
<reference evidence="10 11" key="2">
    <citation type="journal article" date="2010" name="Stand. Genomic Sci.">
        <title>Complete genome sequence of Sulfurospirillum deleyianum type strain (5175).</title>
        <authorList>
            <person name="Sikorski J."/>
            <person name="Lapidus A."/>
            <person name="Copeland A."/>
            <person name="Glavina Del Rio T."/>
            <person name="Nolan M."/>
            <person name="Lucas S."/>
            <person name="Chen F."/>
            <person name="Tice H."/>
            <person name="Cheng J.F."/>
            <person name="Saunders E."/>
            <person name="Bruce D."/>
            <person name="Goodwin L."/>
            <person name="Pitluck S."/>
            <person name="Ovchinnikova G."/>
            <person name="Pati A."/>
            <person name="Ivanova N."/>
            <person name="Mavromatis K."/>
            <person name="Chen A."/>
            <person name="Palaniappan K."/>
            <person name="Chain P."/>
            <person name="Land M."/>
            <person name="Hauser L."/>
            <person name="Chang Y.J."/>
            <person name="Jeffries C.D."/>
            <person name="Brettin T."/>
            <person name="Detter J.C."/>
            <person name="Han C."/>
            <person name="Rohde M."/>
            <person name="Lang E."/>
            <person name="Spring S."/>
            <person name="Goker M."/>
            <person name="Bristow J."/>
            <person name="Eisen J.A."/>
            <person name="Markowitz V."/>
            <person name="Hugenholtz P."/>
            <person name="Kyrpides N.C."/>
            <person name="Klenk H.P."/>
        </authorList>
    </citation>
    <scope>NUCLEOTIDE SEQUENCE [LARGE SCALE GENOMIC DNA]</scope>
    <source>
        <strain evidence="11">ATCC 51133 / DSM 6946 / 5175</strain>
    </source>
</reference>
<evidence type="ECO:0008006" key="12">
    <source>
        <dbReference type="Google" id="ProtNLM"/>
    </source>
</evidence>
<reference evidence="11" key="1">
    <citation type="submission" date="2009-11" db="EMBL/GenBank/DDBJ databases">
        <title>The complete genome of Sulfurospirillum deleyianum DSM 6946.</title>
        <authorList>
            <consortium name="US DOE Joint Genome Institute (JGI-PGF)"/>
            <person name="Lucas S."/>
            <person name="Copeland A."/>
            <person name="Lapidus A."/>
            <person name="Glavina del Rio T."/>
            <person name="Dalin E."/>
            <person name="Tice H."/>
            <person name="Bruce D."/>
            <person name="Goodwin L."/>
            <person name="Pitluck S."/>
            <person name="Kyrpides N."/>
            <person name="Mavromatis K."/>
            <person name="Ivanova N."/>
            <person name="Ovchinnikova G."/>
            <person name="Munk A.C."/>
            <person name="Lu M."/>
            <person name="Brettin T."/>
            <person name="Detter J.C."/>
            <person name="Han C."/>
            <person name="Tapia R."/>
            <person name="Larimer F."/>
            <person name="Land M."/>
            <person name="Hauser L."/>
            <person name="Markowitz V."/>
            <person name="Cheng J.F."/>
            <person name="Hugenholtz P."/>
            <person name="Woyke T."/>
            <person name="Wu D."/>
            <person name="Aumann P."/>
            <person name="Schneider S."/>
            <person name="Lang E."/>
            <person name="Spring S."/>
            <person name="Klenk H.P."/>
            <person name="Eisen J.A."/>
        </authorList>
    </citation>
    <scope>NUCLEOTIDE SEQUENCE [LARGE SCALE GENOMIC DNA]</scope>
    <source>
        <strain evidence="11">ATCC 51133 / DSM 6946 / 5175</strain>
    </source>
</reference>
<dbReference type="GO" id="GO:0044874">
    <property type="term" value="P:lipoprotein localization to outer membrane"/>
    <property type="evidence" value="ECO:0007669"/>
    <property type="project" value="TreeGrafter"/>
</dbReference>
<evidence type="ECO:0000256" key="7">
    <source>
        <dbReference type="SAM" id="Phobius"/>
    </source>
</evidence>
<evidence type="ECO:0000256" key="2">
    <source>
        <dbReference type="ARBA" id="ARBA00005236"/>
    </source>
</evidence>
<dbReference type="PANTHER" id="PTHR30489">
    <property type="entry name" value="LIPOPROTEIN-RELEASING SYSTEM TRANSMEMBRANE PROTEIN LOLE"/>
    <property type="match status" value="1"/>
</dbReference>
<dbReference type="EMBL" id="CP001816">
    <property type="protein sequence ID" value="ACZ13034.1"/>
    <property type="molecule type" value="Genomic_DNA"/>
</dbReference>
<dbReference type="Pfam" id="PF02687">
    <property type="entry name" value="FtsX"/>
    <property type="match status" value="1"/>
</dbReference>
<keyword evidence="3" id="KW-1003">Cell membrane</keyword>
<dbReference type="GO" id="GO:0098797">
    <property type="term" value="C:plasma membrane protein complex"/>
    <property type="evidence" value="ECO:0007669"/>
    <property type="project" value="TreeGrafter"/>
</dbReference>
<comment type="subcellular location">
    <subcellularLocation>
        <location evidence="1">Cell membrane</location>
        <topology evidence="1">Multi-pass membrane protein</topology>
    </subcellularLocation>
</comment>
<dbReference type="PANTHER" id="PTHR30489:SF0">
    <property type="entry name" value="LIPOPROTEIN-RELEASING SYSTEM TRANSMEMBRANE PROTEIN LOLE"/>
    <property type="match status" value="1"/>
</dbReference>
<dbReference type="eggNOG" id="COG4591">
    <property type="taxonomic scope" value="Bacteria"/>
</dbReference>